<feature type="transmembrane region" description="Helical" evidence="1">
    <location>
        <begin position="269"/>
        <end position="288"/>
    </location>
</feature>
<protein>
    <submittedName>
        <fullName evidence="2">MFS transporter</fullName>
    </submittedName>
</protein>
<keyword evidence="1" id="KW-0472">Membrane</keyword>
<dbReference type="EMBL" id="BAAAQR010000015">
    <property type="protein sequence ID" value="GAA2154632.1"/>
    <property type="molecule type" value="Genomic_DNA"/>
</dbReference>
<feature type="transmembrane region" description="Helical" evidence="1">
    <location>
        <begin position="217"/>
        <end position="236"/>
    </location>
</feature>
<feature type="transmembrane region" description="Helical" evidence="1">
    <location>
        <begin position="334"/>
        <end position="354"/>
    </location>
</feature>
<evidence type="ECO:0000256" key="1">
    <source>
        <dbReference type="SAM" id="Phobius"/>
    </source>
</evidence>
<accession>A0ABN3A6I2</accession>
<feature type="transmembrane region" description="Helical" evidence="1">
    <location>
        <begin position="148"/>
        <end position="165"/>
    </location>
</feature>
<evidence type="ECO:0000313" key="2">
    <source>
        <dbReference type="EMBL" id="GAA2154632.1"/>
    </source>
</evidence>
<dbReference type="Proteomes" id="UP001501771">
    <property type="component" value="Unassembled WGS sequence"/>
</dbReference>
<proteinExistence type="predicted"/>
<keyword evidence="1" id="KW-0812">Transmembrane</keyword>
<feature type="transmembrane region" description="Helical" evidence="1">
    <location>
        <begin position="186"/>
        <end position="211"/>
    </location>
</feature>
<feature type="transmembrane region" description="Helical" evidence="1">
    <location>
        <begin position="91"/>
        <end position="117"/>
    </location>
</feature>
<keyword evidence="1" id="KW-1133">Transmembrane helix</keyword>
<feature type="transmembrane region" description="Helical" evidence="1">
    <location>
        <begin position="124"/>
        <end position="142"/>
    </location>
</feature>
<organism evidence="2 3">
    <name type="scientific">Nocardioides koreensis</name>
    <dbReference type="NCBI Taxonomy" id="433651"/>
    <lineage>
        <taxon>Bacteria</taxon>
        <taxon>Bacillati</taxon>
        <taxon>Actinomycetota</taxon>
        <taxon>Actinomycetes</taxon>
        <taxon>Propionibacteriales</taxon>
        <taxon>Nocardioidaceae</taxon>
        <taxon>Nocardioides</taxon>
    </lineage>
</organism>
<comment type="caution">
    <text evidence="2">The sequence shown here is derived from an EMBL/GenBank/DDBJ whole genome shotgun (WGS) entry which is preliminary data.</text>
</comment>
<feature type="transmembrane region" description="Helical" evidence="1">
    <location>
        <begin position="243"/>
        <end position="263"/>
    </location>
</feature>
<feature type="transmembrane region" description="Helical" evidence="1">
    <location>
        <begin position="295"/>
        <end position="314"/>
    </location>
</feature>
<dbReference type="RefSeq" id="WP_344156908.1">
    <property type="nucleotide sequence ID" value="NZ_BAAAQR010000015.1"/>
</dbReference>
<name>A0ABN3A6I2_9ACTN</name>
<feature type="transmembrane region" description="Helical" evidence="1">
    <location>
        <begin position="29"/>
        <end position="46"/>
    </location>
</feature>
<gene>
    <name evidence="2" type="ORF">GCM10009844_40720</name>
</gene>
<evidence type="ECO:0000313" key="3">
    <source>
        <dbReference type="Proteomes" id="UP001501771"/>
    </source>
</evidence>
<reference evidence="2 3" key="1">
    <citation type="journal article" date="2019" name="Int. J. Syst. Evol. Microbiol.">
        <title>The Global Catalogue of Microorganisms (GCM) 10K type strain sequencing project: providing services to taxonomists for standard genome sequencing and annotation.</title>
        <authorList>
            <consortium name="The Broad Institute Genomics Platform"/>
            <consortium name="The Broad Institute Genome Sequencing Center for Infectious Disease"/>
            <person name="Wu L."/>
            <person name="Ma J."/>
        </authorList>
    </citation>
    <scope>NUCLEOTIDE SEQUENCE [LARGE SCALE GENOMIC DNA]</scope>
    <source>
        <strain evidence="2 3">JCM 16022</strain>
    </source>
</reference>
<sequence length="602" mass="64264">MTAGGDLLTREPAVTPPAGRAVRLARHPVLLAAAAAAVLHLLWWALLATSGGDLAAQDAWAEFARVHPGSAYNLAWYGGMHPVSYSALSPYVMATLGVRTTMIIAGTVSAGLLALLLVRSRALARPWLPALFGALAFTGNAVSGRVTFGLGLMFGLAAVAVVYVWPERWRTPARRHRWPRAAFGAVLSGVATAASPVAGLFIGIVAAALWIDHRRGAAYVLGLPPVAVVAASSWLFPFSGQQPMPLVSTILPVAFGLGVFLVAPTWWRTVRIGALLYVAGVLAVWAVPSQIGTNMTRLGLIFGGVLILAVAARTPATPLPHRWPAALHTHRGRFALLLAVGILTSSIWQVATAARDVIDTRPSEAWTVDVDPLVHQLRARHAERARVEVVPAASHREASALAPYINLARGWNRQADAERNPVFYTEGMLTPRSYHDWLDRWAVHYVVLSTGAPDHAAVEEATMVAGGLGYLHEVWSDDSWRLFEVRSPTPLADPPATVTHFDAAQVVIRMPRAGSVMVRIPSSPWLSLVDEEGRSLPGPVSPVPGAPSVNLYGCLTAAEQPEVPGEATDSWTVLHAPRAGTYRIAAPYKLPRGTSCPADIGD</sequence>
<keyword evidence="3" id="KW-1185">Reference proteome</keyword>